<name>A0ABD6EY98_9BILA</name>
<reference evidence="1 2" key="1">
    <citation type="submission" date="2024-08" db="EMBL/GenBank/DDBJ databases">
        <title>Gnathostoma spinigerum genome.</title>
        <authorList>
            <person name="Gonzalez-Bertolin B."/>
            <person name="Monzon S."/>
            <person name="Zaballos A."/>
            <person name="Jimenez P."/>
            <person name="Dekumyoy P."/>
            <person name="Varona S."/>
            <person name="Cuesta I."/>
            <person name="Sumanam S."/>
            <person name="Adisakwattana P."/>
            <person name="Gasser R.B."/>
            <person name="Hernandez-Gonzalez A."/>
            <person name="Young N.D."/>
            <person name="Perteguer M.J."/>
        </authorList>
    </citation>
    <scope>NUCLEOTIDE SEQUENCE [LARGE SCALE GENOMIC DNA]</scope>
    <source>
        <strain evidence="1">AL3</strain>
        <tissue evidence="1">Liver</tissue>
    </source>
</reference>
<organism evidence="1 2">
    <name type="scientific">Gnathostoma spinigerum</name>
    <dbReference type="NCBI Taxonomy" id="75299"/>
    <lineage>
        <taxon>Eukaryota</taxon>
        <taxon>Metazoa</taxon>
        <taxon>Ecdysozoa</taxon>
        <taxon>Nematoda</taxon>
        <taxon>Chromadorea</taxon>
        <taxon>Rhabditida</taxon>
        <taxon>Spirurina</taxon>
        <taxon>Gnathostomatomorpha</taxon>
        <taxon>Gnathostomatoidea</taxon>
        <taxon>Gnathostomatidae</taxon>
        <taxon>Gnathostoma</taxon>
    </lineage>
</organism>
<gene>
    <name evidence="1" type="ORF">AB6A40_011644</name>
</gene>
<keyword evidence="2" id="KW-1185">Reference proteome</keyword>
<dbReference type="Proteomes" id="UP001608902">
    <property type="component" value="Unassembled WGS sequence"/>
</dbReference>
<comment type="caution">
    <text evidence="1">The sequence shown here is derived from an EMBL/GenBank/DDBJ whole genome shotgun (WGS) entry which is preliminary data.</text>
</comment>
<sequence>MDTFLKLLRMDEGHRVDEYPIKPARRPIDYALFGPLQRYLETGKRASRFGPSVDKLIASLNGAERLR</sequence>
<proteinExistence type="predicted"/>
<protein>
    <submittedName>
        <fullName evidence="1">Uncharacterized protein</fullName>
    </submittedName>
</protein>
<dbReference type="EMBL" id="JBGFUD010023869">
    <property type="protein sequence ID" value="MFH4984935.1"/>
    <property type="molecule type" value="Genomic_DNA"/>
</dbReference>
<evidence type="ECO:0000313" key="1">
    <source>
        <dbReference type="EMBL" id="MFH4984935.1"/>
    </source>
</evidence>
<evidence type="ECO:0000313" key="2">
    <source>
        <dbReference type="Proteomes" id="UP001608902"/>
    </source>
</evidence>
<dbReference type="AlphaFoldDB" id="A0ABD6EY98"/>
<accession>A0ABD6EY98</accession>